<keyword evidence="2 3" id="KW-0732">Signal</keyword>
<organism evidence="5 6">
    <name type="scientific">Desulfotignum phosphitoxidans DSM 13687</name>
    <dbReference type="NCBI Taxonomy" id="1286635"/>
    <lineage>
        <taxon>Bacteria</taxon>
        <taxon>Pseudomonadati</taxon>
        <taxon>Thermodesulfobacteriota</taxon>
        <taxon>Desulfobacteria</taxon>
        <taxon>Desulfobacterales</taxon>
        <taxon>Desulfobacteraceae</taxon>
        <taxon>Desulfotignum</taxon>
    </lineage>
</organism>
<dbReference type="InterPro" id="IPR028081">
    <property type="entry name" value="Leu-bd"/>
</dbReference>
<dbReference type="SUPFAM" id="SSF53822">
    <property type="entry name" value="Periplasmic binding protein-like I"/>
    <property type="match status" value="1"/>
</dbReference>
<name>S0G1Q9_9BACT</name>
<comment type="caution">
    <text evidence="5">The sequence shown here is derived from an EMBL/GenBank/DDBJ whole genome shotgun (WGS) entry which is preliminary data.</text>
</comment>
<dbReference type="Gene3D" id="3.40.50.2300">
    <property type="match status" value="2"/>
</dbReference>
<dbReference type="InterPro" id="IPR051010">
    <property type="entry name" value="BCAA_transport"/>
</dbReference>
<evidence type="ECO:0000256" key="2">
    <source>
        <dbReference type="ARBA" id="ARBA00022729"/>
    </source>
</evidence>
<dbReference type="RefSeq" id="WP_006966561.1">
    <property type="nucleotide sequence ID" value="NZ_APJX01000005.1"/>
</dbReference>
<dbReference type="AlphaFoldDB" id="S0G1Q9"/>
<protein>
    <submittedName>
        <fullName evidence="5">Leucine-, isoleucine-, valine-, threonine-, and alanine-binding protein LivK</fullName>
    </submittedName>
</protein>
<keyword evidence="6" id="KW-1185">Reference proteome</keyword>
<gene>
    <name evidence="5" type="primary">livK</name>
    <name evidence="5" type="ORF">Dpo_5c03410</name>
</gene>
<evidence type="ECO:0000259" key="4">
    <source>
        <dbReference type="Pfam" id="PF13458"/>
    </source>
</evidence>
<dbReference type="Pfam" id="PF13458">
    <property type="entry name" value="Peripla_BP_6"/>
    <property type="match status" value="1"/>
</dbReference>
<accession>S0G1Q9</accession>
<reference evidence="5 6" key="1">
    <citation type="journal article" date="2013" name="Genome Announc.">
        <title>Draft Genome Sequence of Desulfotignum phosphitoxidans DSM 13687 Strain FiPS-3.</title>
        <authorList>
            <person name="Poehlein A."/>
            <person name="Daniel R."/>
            <person name="Simeonova D.D."/>
        </authorList>
    </citation>
    <scope>NUCLEOTIDE SEQUENCE [LARGE SCALE GENOMIC DNA]</scope>
    <source>
        <strain evidence="5 6">DSM 13687</strain>
    </source>
</reference>
<evidence type="ECO:0000313" key="6">
    <source>
        <dbReference type="Proteomes" id="UP000014216"/>
    </source>
</evidence>
<sequence>MRKIAVLTVVAFCAAMMFSSLAFSARKTIIKIGINAPLTGDIPKVGEGSKYAAQMWLEDIENAGGLEVGGKKYEVELVIEDNESKAESAVKANTKMITQDDVLAIVGPQSSKQAVPAGEVANKYKTVMISPWSTNPSTTLDRPYVFRGCFLDPFQGPVVANFITEEFGFTKAAVLYDVASDYPKGLAEVFKQAWEDKHGAGSVVAYESFTTKDTDFSSQLTKIVKSGAEVLFTPQYYNEVPLIVSQAKNLGWTGPIVGSDSWGSAETIELCGEDCYGLFFSSHYAAAGAKGATKAFIDRYEKTYGYIPDDVAALTWDALRLAQQAIQDAGKLTGKIEKDREAVRDALAQIKDFDGITGKMTFTEEGDPIKCAVIVRINHQGEYEFYGSSCP</sequence>
<dbReference type="EMBL" id="APJX01000005">
    <property type="protein sequence ID" value="EMS79414.1"/>
    <property type="molecule type" value="Genomic_DNA"/>
</dbReference>
<dbReference type="CDD" id="cd06347">
    <property type="entry name" value="PBP1_ABC_LivK_ligand_binding-like"/>
    <property type="match status" value="1"/>
</dbReference>
<feature type="domain" description="Leucine-binding protein" evidence="4">
    <location>
        <begin position="30"/>
        <end position="381"/>
    </location>
</feature>
<dbReference type="PATRIC" id="fig|1286635.3.peg.2818"/>
<dbReference type="Proteomes" id="UP000014216">
    <property type="component" value="Unassembled WGS sequence"/>
</dbReference>
<dbReference type="InterPro" id="IPR028082">
    <property type="entry name" value="Peripla_BP_I"/>
</dbReference>
<evidence type="ECO:0000256" key="3">
    <source>
        <dbReference type="SAM" id="SignalP"/>
    </source>
</evidence>
<feature type="chain" id="PRO_5004487401" evidence="3">
    <location>
        <begin position="23"/>
        <end position="391"/>
    </location>
</feature>
<dbReference type="PANTHER" id="PTHR30483">
    <property type="entry name" value="LEUCINE-SPECIFIC-BINDING PROTEIN"/>
    <property type="match status" value="1"/>
</dbReference>
<comment type="similarity">
    <text evidence="1">Belongs to the leucine-binding protein family.</text>
</comment>
<proteinExistence type="inferred from homology"/>
<dbReference type="PANTHER" id="PTHR30483:SF6">
    <property type="entry name" value="PERIPLASMIC BINDING PROTEIN OF ABC TRANSPORTER FOR NATURAL AMINO ACIDS"/>
    <property type="match status" value="1"/>
</dbReference>
<evidence type="ECO:0000313" key="5">
    <source>
        <dbReference type="EMBL" id="EMS79414.1"/>
    </source>
</evidence>
<dbReference type="OrthoDB" id="9772589at2"/>
<feature type="signal peptide" evidence="3">
    <location>
        <begin position="1"/>
        <end position="22"/>
    </location>
</feature>
<evidence type="ECO:0000256" key="1">
    <source>
        <dbReference type="ARBA" id="ARBA00010062"/>
    </source>
</evidence>